<reference evidence="2 3" key="1">
    <citation type="submission" date="2018-12" db="EMBL/GenBank/DDBJ databases">
        <authorList>
            <person name="Li K."/>
        </authorList>
    </citation>
    <scope>NUCLEOTIDE SEQUENCE [LARGE SCALE GENOMIC DNA]</scope>
    <source>
        <strain evidence="3">CR22</strain>
    </source>
</reference>
<protein>
    <submittedName>
        <fullName evidence="2">Integrase</fullName>
    </submittedName>
</protein>
<gene>
    <name evidence="2" type="ORF">EJC51_46865</name>
</gene>
<dbReference type="GO" id="GO:0006310">
    <property type="term" value="P:DNA recombination"/>
    <property type="evidence" value="ECO:0007669"/>
    <property type="project" value="UniProtKB-KW"/>
</dbReference>
<dbReference type="Gene3D" id="1.10.443.10">
    <property type="entry name" value="Intergrase catalytic core"/>
    <property type="match status" value="1"/>
</dbReference>
<dbReference type="Proteomes" id="UP000280197">
    <property type="component" value="Chromosome"/>
</dbReference>
<dbReference type="AlphaFoldDB" id="A0A3S9IEU4"/>
<evidence type="ECO:0000313" key="2">
    <source>
        <dbReference type="EMBL" id="AZP22898.1"/>
    </source>
</evidence>
<keyword evidence="3" id="KW-1185">Reference proteome</keyword>
<dbReference type="InterPro" id="IPR013762">
    <property type="entry name" value="Integrase-like_cat_sf"/>
</dbReference>
<organism evidence="2 3">
    <name type="scientific">Streptomyces aquilus</name>
    <dbReference type="NCBI Taxonomy" id="2548456"/>
    <lineage>
        <taxon>Bacteria</taxon>
        <taxon>Bacillati</taxon>
        <taxon>Actinomycetota</taxon>
        <taxon>Actinomycetes</taxon>
        <taxon>Kitasatosporales</taxon>
        <taxon>Streptomycetaceae</taxon>
        <taxon>Streptomyces</taxon>
    </lineage>
</organism>
<dbReference type="EMBL" id="CP034463">
    <property type="protein sequence ID" value="AZP22898.1"/>
    <property type="molecule type" value="Genomic_DNA"/>
</dbReference>
<name>A0A3S9IEU4_9ACTN</name>
<evidence type="ECO:0000256" key="1">
    <source>
        <dbReference type="ARBA" id="ARBA00023172"/>
    </source>
</evidence>
<dbReference type="InterPro" id="IPR011010">
    <property type="entry name" value="DNA_brk_join_enz"/>
</dbReference>
<evidence type="ECO:0000313" key="3">
    <source>
        <dbReference type="Proteomes" id="UP000280197"/>
    </source>
</evidence>
<sequence>MNASSPLPAGPEVVDPAPDAFVLPFNRLRPGFDPGQLPRFRDLAWRLALISPRESNRSLVIDWSRCPAGLRPGIMRAAFAELNIPTPAVLLQQRASRSTTQPGTLRHNFQIWIRFATWLGGRGITELSRVTAGDLEAYAEHLRPLGRQWRTDAKALGVISRLWAYAPYLPEHDRLVMPPWEDPAAVMSDFLGANDDTPGGENAVAIVHPAVMAPLLVWALRMVLDLSPDILAAAREHRRLLAAIPDRAPRGGTETAVAHLRGLLAAGQQLPSSGAPGATAVRARFGGPLPPMANTFLAGTLGVTTSQVARARGLLTDELTPTDFGPAPLLDVPLTARIGAAPWRAAIGFDDVDVLMLHLSTAALICCAYLSGMRPEEVLALRRGCCTRVERDDGTVRFEIRGRHFKGVLDEDGNTIGEGEVRADPWIVLEPVARAIAVVEELEDGEQLFTRTLYRYAKGTCMPRTGLSPDTAVERIRAFTAWANQLAAAHDRPHELIPPDPDGAVALRRFRRTIAWFVYRQPGGRIALAVQYGHAATAMSESYAGRSKADMLEVLDQEKGLALAETLTEAGERLAAGEKVSGPAADRYRAAATEFSDRYAGTYLGRRELRALVANPRLQVYEDPKAFLTCNHDAFTALCNPDRDRARNGGRSTPDHSRCHPACANISRTDSQITALRTEVARIDADADAGLNPYPIAAREQQRKDHLTAIISRHDAQQPADSEPTERR</sequence>
<dbReference type="SUPFAM" id="SSF56349">
    <property type="entry name" value="DNA breaking-rejoining enzymes"/>
    <property type="match status" value="1"/>
</dbReference>
<dbReference type="GO" id="GO:0003677">
    <property type="term" value="F:DNA binding"/>
    <property type="evidence" value="ECO:0007669"/>
    <property type="project" value="InterPro"/>
</dbReference>
<dbReference type="KEGG" id="saqu:EJC51_46865"/>
<dbReference type="GO" id="GO:0015074">
    <property type="term" value="P:DNA integration"/>
    <property type="evidence" value="ECO:0007669"/>
    <property type="project" value="InterPro"/>
</dbReference>
<accession>A0A3S9IEU4</accession>
<proteinExistence type="predicted"/>
<keyword evidence="1" id="KW-0233">DNA recombination</keyword>
<dbReference type="RefSeq" id="WP_126276696.1">
    <property type="nucleotide sequence ID" value="NZ_CP034463.1"/>
</dbReference>